<dbReference type="EMBL" id="CP041185">
    <property type="protein sequence ID" value="QDG70240.1"/>
    <property type="molecule type" value="Genomic_DNA"/>
</dbReference>
<dbReference type="NCBIfam" id="TIGR02761">
    <property type="entry name" value="TraE_TIGR"/>
    <property type="match status" value="1"/>
</dbReference>
<protein>
    <submittedName>
        <fullName evidence="2">Type IV conjugative transfer system protein TraE</fullName>
    </submittedName>
</protein>
<keyword evidence="1" id="KW-0812">Transmembrane</keyword>
<dbReference type="OrthoDB" id="5362036at2"/>
<evidence type="ECO:0000256" key="1">
    <source>
        <dbReference type="SAM" id="Phobius"/>
    </source>
</evidence>
<accession>A0A4Y6RCX3</accession>
<keyword evidence="1" id="KW-0472">Membrane</keyword>
<dbReference type="AlphaFoldDB" id="A0A4Y6RCX3"/>
<dbReference type="Pfam" id="PF05309">
    <property type="entry name" value="TraE"/>
    <property type="match status" value="1"/>
</dbReference>
<keyword evidence="3" id="KW-1185">Reference proteome</keyword>
<organism evidence="2 3">
    <name type="scientific">Janthinobacterium tructae</name>
    <dbReference type="NCBI Taxonomy" id="2590869"/>
    <lineage>
        <taxon>Bacteria</taxon>
        <taxon>Pseudomonadati</taxon>
        <taxon>Pseudomonadota</taxon>
        <taxon>Betaproteobacteria</taxon>
        <taxon>Burkholderiales</taxon>
        <taxon>Oxalobacteraceae</taxon>
        <taxon>Janthinobacterium</taxon>
    </lineage>
</organism>
<reference evidence="2 3" key="1">
    <citation type="submission" date="2019-06" db="EMBL/GenBank/DDBJ databases">
        <title>Complete genome sequence of Janthinobacterium sp. SNU WT3 isolated from diseased rainbow trout.</title>
        <authorList>
            <person name="Oh W.T."/>
            <person name="Park S.C."/>
        </authorList>
    </citation>
    <scope>NUCLEOTIDE SEQUENCE [LARGE SCALE GENOMIC DNA]</scope>
    <source>
        <strain evidence="2 3">SNU WT3</strain>
    </source>
</reference>
<name>A0A4Y6RCX3_9BURK</name>
<evidence type="ECO:0000313" key="3">
    <source>
        <dbReference type="Proteomes" id="UP000316665"/>
    </source>
</evidence>
<keyword evidence="1" id="KW-1133">Transmembrane helix</keyword>
<evidence type="ECO:0000313" key="2">
    <source>
        <dbReference type="EMBL" id="QDG70240.1"/>
    </source>
</evidence>
<gene>
    <name evidence="2" type="primary">traE</name>
    <name evidence="2" type="ORF">FJQ89_07285</name>
</gene>
<dbReference type="InterPro" id="IPR007973">
    <property type="entry name" value="Pilus_assembly_TraE"/>
</dbReference>
<dbReference type="KEGG" id="jas:FJQ89_07285"/>
<dbReference type="Proteomes" id="UP000316665">
    <property type="component" value="Chromosome"/>
</dbReference>
<sequence length="234" mass="25954">MGVLVSACQSADVHARNPALAYPQDGRVAPRRAPVKLETYQDDLGALRRRVFDQRLAIGILSVCLMLALTIIVRIAGTERTVIVPPAINKTFWIEDGRASNDYLVQMSGYIAYLMLDVTPKSIEWKKDMLLSWCLPESAGSIKTRQDLEAARLKKLNASTYFQMQQLVPDEETQSVTMTGYLKTQVNGANTSDNLKTYRADFVFRGARVHLKDFKELKDGKPDTATGVAAAGAR</sequence>
<proteinExistence type="predicted"/>
<feature type="transmembrane region" description="Helical" evidence="1">
    <location>
        <begin position="56"/>
        <end position="76"/>
    </location>
</feature>